<comment type="caution">
    <text evidence="3">The sequence shown here is derived from an EMBL/GenBank/DDBJ whole genome shotgun (WGS) entry which is preliminary data.</text>
</comment>
<keyword evidence="2" id="KW-0472">Membrane</keyword>
<evidence type="ECO:0000313" key="3">
    <source>
        <dbReference type="EMBL" id="MCU4975004.1"/>
    </source>
</evidence>
<proteinExistence type="predicted"/>
<sequence length="217" mass="23298">MRVGNLFIQSNAPPEESDDDGRATAGVGEAGSDESQARPQADTAPPDTAGNGVVGSARVYSAIDVPKQILSNSITYRLLTGRDEPKEIVLDLRKPAIVATSRRYSLQFYQTILGLSPTSGAAGISYRGWMRVREQPVRLVSIAVLAIALLVLVGEAASGSELGPSTLVWIGVFLLAARGTQKRHSLDEIPGIQWLQTRLTGQEETDEGVVSRTERDK</sequence>
<dbReference type="Proteomes" id="UP001320972">
    <property type="component" value="Unassembled WGS sequence"/>
</dbReference>
<gene>
    <name evidence="3" type="ORF">OB955_20035</name>
</gene>
<evidence type="ECO:0000256" key="1">
    <source>
        <dbReference type="SAM" id="MobiDB-lite"/>
    </source>
</evidence>
<reference evidence="3 4" key="1">
    <citation type="submission" date="2022-09" db="EMBL/GenBank/DDBJ databases">
        <title>Enrichment on poylsaccharides allowed isolation of novel metabolic and taxonomic groups of Haloarchaea.</title>
        <authorList>
            <person name="Sorokin D.Y."/>
            <person name="Elcheninov A.G."/>
            <person name="Khizhniak T.V."/>
            <person name="Kolganova T.V."/>
            <person name="Kublanov I.V."/>
        </authorList>
    </citation>
    <scope>NUCLEOTIDE SEQUENCE [LARGE SCALE GENOMIC DNA]</scope>
    <source>
        <strain evidence="3 4">AArc-m2/3/4</strain>
    </source>
</reference>
<name>A0ABT2QJE6_9EURY</name>
<dbReference type="RefSeq" id="WP_338008883.1">
    <property type="nucleotide sequence ID" value="NZ_JAOPKB010000015.1"/>
</dbReference>
<organism evidence="3 4">
    <name type="scientific">Natronoglomus mannanivorans</name>
    <dbReference type="NCBI Taxonomy" id="2979990"/>
    <lineage>
        <taxon>Archaea</taxon>
        <taxon>Methanobacteriati</taxon>
        <taxon>Methanobacteriota</taxon>
        <taxon>Stenosarchaea group</taxon>
        <taxon>Halobacteria</taxon>
        <taxon>Halobacteriales</taxon>
        <taxon>Natrialbaceae</taxon>
        <taxon>Natronoglomus</taxon>
    </lineage>
</organism>
<evidence type="ECO:0000256" key="2">
    <source>
        <dbReference type="SAM" id="Phobius"/>
    </source>
</evidence>
<feature type="transmembrane region" description="Helical" evidence="2">
    <location>
        <begin position="137"/>
        <end position="156"/>
    </location>
</feature>
<evidence type="ECO:0000313" key="4">
    <source>
        <dbReference type="Proteomes" id="UP001320972"/>
    </source>
</evidence>
<keyword evidence="2" id="KW-0812">Transmembrane</keyword>
<protein>
    <submittedName>
        <fullName evidence="3">Uncharacterized protein</fullName>
    </submittedName>
</protein>
<dbReference type="EMBL" id="JAOPKB010000015">
    <property type="protein sequence ID" value="MCU4975004.1"/>
    <property type="molecule type" value="Genomic_DNA"/>
</dbReference>
<keyword evidence="4" id="KW-1185">Reference proteome</keyword>
<feature type="region of interest" description="Disordered" evidence="1">
    <location>
        <begin position="1"/>
        <end position="52"/>
    </location>
</feature>
<keyword evidence="2" id="KW-1133">Transmembrane helix</keyword>
<accession>A0ABT2QJE6</accession>